<dbReference type="InterPro" id="IPR002172">
    <property type="entry name" value="LDrepeatLR_classA_rpt"/>
</dbReference>
<dbReference type="PROSITE" id="PS50068">
    <property type="entry name" value="LDLRA_2"/>
    <property type="match status" value="2"/>
</dbReference>
<dbReference type="InParanoid" id="E3MCS2"/>
<protein>
    <recommendedName>
        <fullName evidence="9">EGF-like domain-containing protein</fullName>
    </recommendedName>
</protein>
<keyword evidence="2" id="KW-0812">Transmembrane</keyword>
<dbReference type="Proteomes" id="UP000008281">
    <property type="component" value="Unassembled WGS sequence"/>
</dbReference>
<evidence type="ECO:0000256" key="6">
    <source>
        <dbReference type="ARBA" id="ARBA00023157"/>
    </source>
</evidence>
<dbReference type="OrthoDB" id="6514358at2759"/>
<feature type="signal peptide" evidence="8">
    <location>
        <begin position="1"/>
        <end position="16"/>
    </location>
</feature>
<comment type="subcellular location">
    <subcellularLocation>
        <location evidence="1">Membrane</location>
        <topology evidence="1">Single-pass membrane protein</topology>
    </subcellularLocation>
</comment>
<dbReference type="Pfam" id="PF00057">
    <property type="entry name" value="Ldl_recept_a"/>
    <property type="match status" value="2"/>
</dbReference>
<feature type="disulfide bond" evidence="7">
    <location>
        <begin position="191"/>
        <end position="209"/>
    </location>
</feature>
<dbReference type="SUPFAM" id="SSF57424">
    <property type="entry name" value="LDL receptor-like module"/>
    <property type="match status" value="3"/>
</dbReference>
<dbReference type="AlphaFoldDB" id="E3MCS2"/>
<dbReference type="FunCoup" id="E3MCS2">
    <property type="interactions" value="89"/>
</dbReference>
<keyword evidence="11" id="KW-1185">Reference proteome</keyword>
<dbReference type="Gene3D" id="4.10.400.10">
    <property type="entry name" value="Low-density Lipoprotein Receptor"/>
    <property type="match status" value="2"/>
</dbReference>
<accession>E3MCS2</accession>
<keyword evidence="3" id="KW-0677">Repeat</keyword>
<evidence type="ECO:0000256" key="8">
    <source>
        <dbReference type="SAM" id="SignalP"/>
    </source>
</evidence>
<dbReference type="PRINTS" id="PR00261">
    <property type="entry name" value="LDLRECEPTOR"/>
</dbReference>
<evidence type="ECO:0000256" key="5">
    <source>
        <dbReference type="ARBA" id="ARBA00023136"/>
    </source>
</evidence>
<keyword evidence="8" id="KW-0732">Signal</keyword>
<feature type="chain" id="PRO_5003175590" description="EGF-like domain-containing protein" evidence="8">
    <location>
        <begin position="17"/>
        <end position="283"/>
    </location>
</feature>
<evidence type="ECO:0000256" key="3">
    <source>
        <dbReference type="ARBA" id="ARBA00022737"/>
    </source>
</evidence>
<name>E3MCS2_CAERE</name>
<dbReference type="PANTHER" id="PTHR24270">
    <property type="entry name" value="LOW-DENSITY LIPOPROTEIN RECEPTOR-RELATED"/>
    <property type="match status" value="1"/>
</dbReference>
<evidence type="ECO:0000259" key="9">
    <source>
        <dbReference type="PROSITE" id="PS01186"/>
    </source>
</evidence>
<evidence type="ECO:0000256" key="1">
    <source>
        <dbReference type="ARBA" id="ARBA00004167"/>
    </source>
</evidence>
<dbReference type="GO" id="GO:0016192">
    <property type="term" value="P:vesicle-mediated transport"/>
    <property type="evidence" value="ECO:0007669"/>
    <property type="project" value="UniProtKB-ARBA"/>
</dbReference>
<dbReference type="HOGENOM" id="CLU_1042912_0_0_1"/>
<dbReference type="EMBL" id="DS268435">
    <property type="protein sequence ID" value="EFO98623.1"/>
    <property type="molecule type" value="Genomic_DNA"/>
</dbReference>
<dbReference type="InterPro" id="IPR050685">
    <property type="entry name" value="LDLR"/>
</dbReference>
<feature type="domain" description="EGF-like" evidence="9">
    <location>
        <begin position="260"/>
        <end position="274"/>
    </location>
</feature>
<keyword evidence="5" id="KW-0472">Membrane</keyword>
<dbReference type="eggNOG" id="KOG2579">
    <property type="taxonomic scope" value="Eukaryota"/>
</dbReference>
<evidence type="ECO:0000256" key="4">
    <source>
        <dbReference type="ARBA" id="ARBA00022989"/>
    </source>
</evidence>
<keyword evidence="4" id="KW-1133">Transmembrane helix</keyword>
<dbReference type="STRING" id="31234.E3MCS2"/>
<dbReference type="CDD" id="cd00112">
    <property type="entry name" value="LDLa"/>
    <property type="match status" value="2"/>
</dbReference>
<comment type="caution">
    <text evidence="7">Lacks conserved residue(s) required for the propagation of feature annotation.</text>
</comment>
<feature type="disulfide bond" evidence="7">
    <location>
        <begin position="184"/>
        <end position="196"/>
    </location>
</feature>
<dbReference type="OMA" id="ARTPLCI"/>
<dbReference type="SMART" id="SM00192">
    <property type="entry name" value="LDLa"/>
    <property type="match status" value="3"/>
</dbReference>
<evidence type="ECO:0000313" key="10">
    <source>
        <dbReference type="EMBL" id="EFO98623.1"/>
    </source>
</evidence>
<gene>
    <name evidence="10" type="ORF">CRE_20230</name>
</gene>
<dbReference type="PROSITE" id="PS01186">
    <property type="entry name" value="EGF_2"/>
    <property type="match status" value="1"/>
</dbReference>
<sequence length="283" mass="31434">MLHFLFFLSRIEYSFGQLPGPNDYPGKIGGRCGLFQFDCDPTARTPLCIPLVAVRDCTPDCPNMSDEWCGHGTILCDAGVGQKRCGKCVRPQDMANLCLDRKWQHLCAYQGTYKCAKTMNCVFAKWLMDGKDDCGDGSDEDVCRHGLVSCSGSVPSPTTILEPVTSTEKPKETKKKPIYKKDRCELGEFRCLNGECLDISRVLDGQEDCADASDESRFNEVSSMLNPVFIFRSDYCEMHDGVCNTAARCSFQRDVGAFGCGCPKGFARNPTGICEIEENRMKH</sequence>
<keyword evidence="6 7" id="KW-1015">Disulfide bond</keyword>
<organism evidence="11">
    <name type="scientific">Caenorhabditis remanei</name>
    <name type="common">Caenorhabditis vulgaris</name>
    <dbReference type="NCBI Taxonomy" id="31234"/>
    <lineage>
        <taxon>Eukaryota</taxon>
        <taxon>Metazoa</taxon>
        <taxon>Ecdysozoa</taxon>
        <taxon>Nematoda</taxon>
        <taxon>Chromadorea</taxon>
        <taxon>Rhabditida</taxon>
        <taxon>Rhabditina</taxon>
        <taxon>Rhabditomorpha</taxon>
        <taxon>Rhabditoidea</taxon>
        <taxon>Rhabditidae</taxon>
        <taxon>Peloderinae</taxon>
        <taxon>Caenorhabditis</taxon>
    </lineage>
</organism>
<dbReference type="InterPro" id="IPR000742">
    <property type="entry name" value="EGF"/>
</dbReference>
<dbReference type="GO" id="GO:0005886">
    <property type="term" value="C:plasma membrane"/>
    <property type="evidence" value="ECO:0007669"/>
    <property type="project" value="TreeGrafter"/>
</dbReference>
<evidence type="ECO:0000313" key="11">
    <source>
        <dbReference type="Proteomes" id="UP000008281"/>
    </source>
</evidence>
<dbReference type="InterPro" id="IPR036055">
    <property type="entry name" value="LDL_receptor-like_sf"/>
</dbReference>
<proteinExistence type="predicted"/>
<evidence type="ECO:0000256" key="2">
    <source>
        <dbReference type="ARBA" id="ARBA00022692"/>
    </source>
</evidence>
<reference evidence="10" key="1">
    <citation type="submission" date="2007-07" db="EMBL/GenBank/DDBJ databases">
        <title>PCAP assembly of the Caenorhabditis remanei genome.</title>
        <authorList>
            <consortium name="The Caenorhabditis remanei Sequencing Consortium"/>
            <person name="Wilson R.K."/>
        </authorList>
    </citation>
    <scope>NUCLEOTIDE SEQUENCE [LARGE SCALE GENOMIC DNA]</scope>
    <source>
        <strain evidence="10">PB4641</strain>
    </source>
</reference>
<evidence type="ECO:0000256" key="7">
    <source>
        <dbReference type="PROSITE-ProRule" id="PRU00124"/>
    </source>
</evidence>